<reference evidence="2 3" key="1">
    <citation type="submission" date="2017-09" db="EMBL/GenBank/DDBJ databases">
        <title>Depth-based differentiation of microbial function through sediment-hosted aquifers and enrichment of novel symbionts in the deep terrestrial subsurface.</title>
        <authorList>
            <person name="Probst A.J."/>
            <person name="Ladd B."/>
            <person name="Jarett J.K."/>
            <person name="Geller-Mcgrath D.E."/>
            <person name="Sieber C.M."/>
            <person name="Emerson J.B."/>
            <person name="Anantharaman K."/>
            <person name="Thomas B.C."/>
            <person name="Malmstrom R."/>
            <person name="Stieglmeier M."/>
            <person name="Klingl A."/>
            <person name="Woyke T."/>
            <person name="Ryan C.M."/>
            <person name="Banfield J.F."/>
        </authorList>
    </citation>
    <scope>NUCLEOTIDE SEQUENCE [LARGE SCALE GENOMIC DNA]</scope>
    <source>
        <strain evidence="2">CG23_combo_of_CG06-09_8_20_14_all_41_10</strain>
    </source>
</reference>
<organism evidence="2 3">
    <name type="scientific">Candidatus Sherwoodlollariibacterium unditelluris</name>
    <dbReference type="NCBI Taxonomy" id="1974757"/>
    <lineage>
        <taxon>Bacteria</taxon>
        <taxon>Pseudomonadati</taxon>
        <taxon>Candidatus Omnitrophota</taxon>
        <taxon>Candidatus Sherwoodlollariibacterium</taxon>
    </lineage>
</organism>
<accession>A0A2G9YKM0</accession>
<protein>
    <recommendedName>
        <fullName evidence="4">Type IV conjugative transfer system protein TraL</fullName>
    </recommendedName>
</protein>
<keyword evidence="1" id="KW-0812">Transmembrane</keyword>
<evidence type="ECO:0008006" key="4">
    <source>
        <dbReference type="Google" id="ProtNLM"/>
    </source>
</evidence>
<evidence type="ECO:0000313" key="3">
    <source>
        <dbReference type="Proteomes" id="UP000231292"/>
    </source>
</evidence>
<gene>
    <name evidence="2" type="ORF">COX41_01065</name>
</gene>
<proteinExistence type="predicted"/>
<feature type="transmembrane region" description="Helical" evidence="1">
    <location>
        <begin position="22"/>
        <end position="52"/>
    </location>
</feature>
<name>A0A2G9YKM0_9BACT</name>
<comment type="caution">
    <text evidence="2">The sequence shown here is derived from an EMBL/GenBank/DDBJ whole genome shotgun (WGS) entry which is preliminary data.</text>
</comment>
<dbReference type="Proteomes" id="UP000231292">
    <property type="component" value="Unassembled WGS sequence"/>
</dbReference>
<keyword evidence="1" id="KW-0472">Membrane</keyword>
<keyword evidence="1" id="KW-1133">Transmembrane helix</keyword>
<dbReference type="EMBL" id="PCRK01000021">
    <property type="protein sequence ID" value="PIP19788.1"/>
    <property type="molecule type" value="Genomic_DNA"/>
</dbReference>
<evidence type="ECO:0000256" key="1">
    <source>
        <dbReference type="SAM" id="Phobius"/>
    </source>
</evidence>
<dbReference type="AlphaFoldDB" id="A0A2G9YKM0"/>
<evidence type="ECO:0000313" key="2">
    <source>
        <dbReference type="EMBL" id="PIP19788.1"/>
    </source>
</evidence>
<sequence>MRKCLRTIDKPLLLFGLEPEDIGILALACGSMILFFDTFYAGLVFFGGWMFLRLIKQGKPQGYITHIFYKHGIRIKGLIDPPKIVNRYSVFRRED</sequence>